<protein>
    <recommendedName>
        <fullName evidence="1">DUF7694 domain-containing protein</fullName>
    </recommendedName>
</protein>
<gene>
    <name evidence="2" type="ORF">C7446_1577</name>
</gene>
<name>A0A420WXB3_9GAMM</name>
<reference evidence="2 3" key="1">
    <citation type="submission" date="2018-10" db="EMBL/GenBank/DDBJ databases">
        <title>Genomic Encyclopedia of Type Strains, Phase IV (KMG-IV): sequencing the most valuable type-strain genomes for metagenomic binning, comparative biology and taxonomic classification.</title>
        <authorList>
            <person name="Goeker M."/>
        </authorList>
    </citation>
    <scope>NUCLEOTIDE SEQUENCE [LARGE SCALE GENOMIC DNA]</scope>
    <source>
        <strain evidence="2 3">DSM 23229</strain>
    </source>
</reference>
<dbReference type="Proteomes" id="UP000281975">
    <property type="component" value="Unassembled WGS sequence"/>
</dbReference>
<evidence type="ECO:0000313" key="3">
    <source>
        <dbReference type="Proteomes" id="UP000281975"/>
    </source>
</evidence>
<organism evidence="2 3">
    <name type="scientific">Kushneria sinocarnis</name>
    <dbReference type="NCBI Taxonomy" id="595502"/>
    <lineage>
        <taxon>Bacteria</taxon>
        <taxon>Pseudomonadati</taxon>
        <taxon>Pseudomonadota</taxon>
        <taxon>Gammaproteobacteria</taxon>
        <taxon>Oceanospirillales</taxon>
        <taxon>Halomonadaceae</taxon>
        <taxon>Kushneria</taxon>
    </lineage>
</organism>
<dbReference type="InterPro" id="IPR056111">
    <property type="entry name" value="DUF7694"/>
</dbReference>
<dbReference type="OrthoDB" id="2087742at2"/>
<comment type="caution">
    <text evidence="2">The sequence shown here is derived from an EMBL/GenBank/DDBJ whole genome shotgun (WGS) entry which is preliminary data.</text>
</comment>
<proteinExistence type="predicted"/>
<sequence>MTYLLLYLVLAVLAGLFMLGAAKVSARSGHYMEDTLLELPESEWPDPSEHGCLRGWSSRNFMVQLFEEEEPGVERLTVHRTEKRNGRWYGHITHDELEAVRNACGFTDRWAVEVFPPSPLGEGSHVRHLWLYQRRPQVAESWQSLHEQAA</sequence>
<dbReference type="AlphaFoldDB" id="A0A420WXB3"/>
<evidence type="ECO:0000259" key="1">
    <source>
        <dbReference type="Pfam" id="PF24746"/>
    </source>
</evidence>
<evidence type="ECO:0000313" key="2">
    <source>
        <dbReference type="EMBL" id="RKR04370.1"/>
    </source>
</evidence>
<dbReference type="Pfam" id="PF24746">
    <property type="entry name" value="DUF7694"/>
    <property type="match status" value="1"/>
</dbReference>
<dbReference type="RefSeq" id="WP_121172531.1">
    <property type="nucleotide sequence ID" value="NZ_RBIN01000004.1"/>
</dbReference>
<feature type="domain" description="DUF7694" evidence="1">
    <location>
        <begin position="68"/>
        <end position="131"/>
    </location>
</feature>
<dbReference type="EMBL" id="RBIN01000004">
    <property type="protein sequence ID" value="RKR04370.1"/>
    <property type="molecule type" value="Genomic_DNA"/>
</dbReference>
<accession>A0A420WXB3</accession>
<keyword evidence="3" id="KW-1185">Reference proteome</keyword>